<reference evidence="1" key="1">
    <citation type="submission" date="2020-10" db="EMBL/GenBank/DDBJ databases">
        <title>Sequencing the genomes of 1000 actinobacteria strains.</title>
        <authorList>
            <person name="Klenk H.-P."/>
        </authorList>
    </citation>
    <scope>NUCLEOTIDE SEQUENCE</scope>
    <source>
        <strain evidence="1">DSM 45354</strain>
    </source>
</reference>
<dbReference type="SUPFAM" id="SSF55331">
    <property type="entry name" value="Tautomerase/MIF"/>
    <property type="match status" value="1"/>
</dbReference>
<dbReference type="RefSeq" id="WP_192751185.1">
    <property type="nucleotide sequence ID" value="NZ_BAABJL010000121.1"/>
</dbReference>
<evidence type="ECO:0000313" key="1">
    <source>
        <dbReference type="EMBL" id="MBE1607200.1"/>
    </source>
</evidence>
<sequence length="133" mass="14745">MPVAKIHVMEGRYDGGRLDKVSDATQAALMNVLDVPREDFYQLIFELPRSRFRHTSSFVGMHYTDDMILMELVFIQGRSSETRLALLKDVNTRVAKAAGVSPDDIGVMLSELPGENLSFGQGEAQRADVVTQG</sequence>
<dbReference type="InterPro" id="IPR037479">
    <property type="entry name" value="Tauto_MSAD"/>
</dbReference>
<comment type="caution">
    <text evidence="1">The sequence shown here is derived from an EMBL/GenBank/DDBJ whole genome shotgun (WGS) entry which is preliminary data.</text>
</comment>
<dbReference type="PANTHER" id="PTHR38460">
    <property type="entry name" value="TAUTOMERASE YOLI-RELATED"/>
    <property type="match status" value="1"/>
</dbReference>
<keyword evidence="2" id="KW-1185">Reference proteome</keyword>
<dbReference type="Pfam" id="PF14552">
    <property type="entry name" value="Tautomerase_2"/>
    <property type="match status" value="1"/>
</dbReference>
<gene>
    <name evidence="1" type="ORF">HEB94_004048</name>
</gene>
<dbReference type="Proteomes" id="UP000638648">
    <property type="component" value="Unassembled WGS sequence"/>
</dbReference>
<accession>A0A927RCK6</accession>
<dbReference type="Gene3D" id="3.30.429.10">
    <property type="entry name" value="Macrophage Migration Inhibitory Factor"/>
    <property type="match status" value="1"/>
</dbReference>
<protein>
    <submittedName>
        <fullName evidence="1">Phenylpyruvate tautomerase PptA (4-oxalocrotonate tautomerase family)</fullName>
    </submittedName>
</protein>
<dbReference type="InterPro" id="IPR014347">
    <property type="entry name" value="Tautomerase/MIF_sf"/>
</dbReference>
<proteinExistence type="predicted"/>
<name>A0A927RCK6_9ACTN</name>
<dbReference type="AlphaFoldDB" id="A0A927RCK6"/>
<dbReference type="PANTHER" id="PTHR38460:SF1">
    <property type="entry name" value="TAUTOMERASE YOLI-RELATED"/>
    <property type="match status" value="1"/>
</dbReference>
<evidence type="ECO:0000313" key="2">
    <source>
        <dbReference type="Proteomes" id="UP000638648"/>
    </source>
</evidence>
<organism evidence="1 2">
    <name type="scientific">Actinopolymorpha pittospori</name>
    <dbReference type="NCBI Taxonomy" id="648752"/>
    <lineage>
        <taxon>Bacteria</taxon>
        <taxon>Bacillati</taxon>
        <taxon>Actinomycetota</taxon>
        <taxon>Actinomycetes</taxon>
        <taxon>Propionibacteriales</taxon>
        <taxon>Actinopolymorphaceae</taxon>
        <taxon>Actinopolymorpha</taxon>
    </lineage>
</organism>
<dbReference type="EMBL" id="JADBEM010000001">
    <property type="protein sequence ID" value="MBE1607200.1"/>
    <property type="molecule type" value="Genomic_DNA"/>
</dbReference>